<dbReference type="InterPro" id="IPR011652">
    <property type="entry name" value="MORN_2"/>
</dbReference>
<keyword evidence="1" id="KW-0732">Signal</keyword>
<feature type="chain" id="PRO_5001999306" description="Membrane-binding protein" evidence="1">
    <location>
        <begin position="24"/>
        <end position="201"/>
    </location>
</feature>
<comment type="caution">
    <text evidence="2">The sequence shown here is derived from an EMBL/GenBank/DDBJ whole genome shotgun (WGS) entry which is preliminary data.</text>
</comment>
<proteinExistence type="predicted"/>
<dbReference type="KEGG" id="ddo:I597_0913"/>
<evidence type="ECO:0000313" key="3">
    <source>
        <dbReference type="Proteomes" id="UP000030140"/>
    </source>
</evidence>
<dbReference type="RefSeq" id="WP_035326898.1">
    <property type="nucleotide sequence ID" value="NZ_CP015125.1"/>
</dbReference>
<evidence type="ECO:0008006" key="4">
    <source>
        <dbReference type="Google" id="ProtNLM"/>
    </source>
</evidence>
<evidence type="ECO:0000313" key="2">
    <source>
        <dbReference type="EMBL" id="KGO07169.1"/>
    </source>
</evidence>
<dbReference type="Gene3D" id="2.20.110.10">
    <property type="entry name" value="Histone H3 K4-specific methyltransferase SET7/9 N-terminal domain"/>
    <property type="match status" value="2"/>
</dbReference>
<dbReference type="AlphaFoldDB" id="A0A0A2GV60"/>
<dbReference type="EMBL" id="JSAQ01000001">
    <property type="protein sequence ID" value="KGO07169.1"/>
    <property type="molecule type" value="Genomic_DNA"/>
</dbReference>
<reference evidence="2 3" key="1">
    <citation type="submission" date="2014-10" db="EMBL/GenBank/DDBJ databases">
        <title>Draft genome sequence of the proteorhodopsin-containing marine bacterium Dokdonia donghaensis.</title>
        <authorList>
            <person name="Gomez-Consarnau L."/>
            <person name="Gonzalez J.M."/>
            <person name="Riedel T."/>
            <person name="Jaenicke S."/>
            <person name="Wagner-Doebler I."/>
            <person name="Fuhrman J.A."/>
        </authorList>
    </citation>
    <scope>NUCLEOTIDE SEQUENCE [LARGE SCALE GENOMIC DNA]</scope>
    <source>
        <strain evidence="2 3">DSW-1</strain>
    </source>
</reference>
<feature type="signal peptide" evidence="1">
    <location>
        <begin position="1"/>
        <end position="23"/>
    </location>
</feature>
<gene>
    <name evidence="2" type="ORF">NV36_10200</name>
</gene>
<keyword evidence="3" id="KW-1185">Reference proteome</keyword>
<dbReference type="SUPFAM" id="SSF82185">
    <property type="entry name" value="Histone H3 K4-specific methyltransferase SET7/9 N-terminal domain"/>
    <property type="match status" value="1"/>
</dbReference>
<protein>
    <recommendedName>
        <fullName evidence="4">Membrane-binding protein</fullName>
    </recommendedName>
</protein>
<organism evidence="2 3">
    <name type="scientific">Dokdonia donghaensis DSW-1</name>
    <dbReference type="NCBI Taxonomy" id="1300343"/>
    <lineage>
        <taxon>Bacteria</taxon>
        <taxon>Pseudomonadati</taxon>
        <taxon>Bacteroidota</taxon>
        <taxon>Flavobacteriia</taxon>
        <taxon>Flavobacteriales</taxon>
        <taxon>Flavobacteriaceae</taxon>
        <taxon>Dokdonia</taxon>
    </lineage>
</organism>
<dbReference type="Proteomes" id="UP000030140">
    <property type="component" value="Unassembled WGS sequence"/>
</dbReference>
<name>A0A0A2GV60_9FLAO</name>
<dbReference type="PATRIC" id="fig|1300343.5.peg.924"/>
<dbReference type="Pfam" id="PF07661">
    <property type="entry name" value="MORN_2"/>
    <property type="match status" value="2"/>
</dbReference>
<dbReference type="PROSITE" id="PS51257">
    <property type="entry name" value="PROKAR_LIPOPROTEIN"/>
    <property type="match status" value="1"/>
</dbReference>
<evidence type="ECO:0000256" key="1">
    <source>
        <dbReference type="SAM" id="SignalP"/>
    </source>
</evidence>
<sequence>MRYYNLTLIICLFIISCNRNTEAKVTNDTPSANSKFELAVTLNELNLHKGLFYYKGEPFTGVATSIYLDGTISEKTAFAKGKKHGTQEKYFPDGTLSFKANYINGVRNGQTISWWSNGNKRSIANYQNGIPHGKQYQWYTSGVKFKVITLVNGQEEGLQQSWRENGKIYNNYEAKNGRIFGLKRANLCFQLDDEQVQLVER</sequence>
<accession>A0A0A2GV60</accession>
<dbReference type="OrthoDB" id="6334863at2"/>